<evidence type="ECO:0000256" key="1">
    <source>
        <dbReference type="ARBA" id="ARBA00022679"/>
    </source>
</evidence>
<gene>
    <name evidence="8" type="ORF">KDH_44800</name>
</gene>
<dbReference type="SUPFAM" id="SSF50965">
    <property type="entry name" value="Galactose oxidase, central domain"/>
    <property type="match status" value="1"/>
</dbReference>
<organism evidence="8 9">
    <name type="scientific">Dictyobacter halimunensis</name>
    <dbReference type="NCBI Taxonomy" id="3026934"/>
    <lineage>
        <taxon>Bacteria</taxon>
        <taxon>Bacillati</taxon>
        <taxon>Chloroflexota</taxon>
        <taxon>Ktedonobacteria</taxon>
        <taxon>Ktedonobacterales</taxon>
        <taxon>Dictyobacteraceae</taxon>
        <taxon>Dictyobacter</taxon>
    </lineage>
</organism>
<dbReference type="Gene3D" id="2.120.10.80">
    <property type="entry name" value="Kelch-type beta propeller"/>
    <property type="match status" value="1"/>
</dbReference>
<dbReference type="PANTHER" id="PTHR43289:SF34">
    <property type="entry name" value="SERINE_THREONINE-PROTEIN KINASE YBDM-RELATED"/>
    <property type="match status" value="1"/>
</dbReference>
<feature type="compositionally biased region" description="Basic and acidic residues" evidence="5">
    <location>
        <begin position="334"/>
        <end position="350"/>
    </location>
</feature>
<dbReference type="InterPro" id="IPR011043">
    <property type="entry name" value="Gal_Oxase/kelch_b-propeller"/>
</dbReference>
<keyword evidence="9" id="KW-1185">Reference proteome</keyword>
<dbReference type="InterPro" id="IPR015915">
    <property type="entry name" value="Kelch-typ_b-propeller"/>
</dbReference>
<comment type="caution">
    <text evidence="8">The sequence shown here is derived from an EMBL/GenBank/DDBJ whole genome shotgun (WGS) entry which is preliminary data.</text>
</comment>
<feature type="region of interest" description="Disordered" evidence="5">
    <location>
        <begin position="334"/>
        <end position="367"/>
    </location>
</feature>
<feature type="transmembrane region" description="Helical" evidence="6">
    <location>
        <begin position="439"/>
        <end position="461"/>
    </location>
</feature>
<keyword evidence="1" id="KW-0808">Transferase</keyword>
<proteinExistence type="predicted"/>
<sequence length="800" mass="89663">MAMIPSEEPQVVGDDRFVGHVLHDGEYHIKRLLGQDASSKLYLAAHTTLATPLALKQVQADGALPESVVDELDYILHGGDISRRPSPGREGQEAFFPVTGGTHTDLFLREALLMARLQHPALPTLYDYFSEDGYWYLVMNYMPGHTLRQQLQIETALPPLEALSYCMQVCDVLDYLHRQQPPLIYCALQPENVFLLPDKSSMLINLANARYFKEPPFFSEEEPGTHTRYTAPEFAPNGASIDIRADIYSLGMILQEMVLGTHPQASTELREYPPMPVSTMLNGIIKLATQADPCERYQSAHVLFLALERAYRVEERLDYQRRLFGQSLQSDKIRVHAEQRSRRDGSDKEMGSGQHNNDETEVVFNTRDLEQRRADREMLQQMRRERLDHDQMEQQFASVDESLQRRSSMSLSQLSLHTLEGSPAPRRRKPVQILTFQRAIQISFGLALMLFLIMASLLLYVRLQPAKEHVQLGPPSVTSATHPQPGAMSNAWLRLPSLPRPEADTAAVYVEQRGHPYVYMNGAYSSPRHPSYDHALYRYDVIGTRWEVVQTAFPGMVNNAAAVDERNTIYFTVGYSSDSYNVPSLLYAYQPDTEQLKKIIPPDQISIGFASALFADQRGHLYLTQGFSHPGDSHAQAGTGWYRYDIATSHWRHLADLPVGLGYVVISSDEQGHLLLFGGSTDAGQQQQTNSIYSYDIAHNIWNQAATSLPQAMSSASGCTIVPGKLALIGGFDKAQQRGKDSSWLIDTQTLQMQPLIPFTAGGSVLGASACDGHGHAFVVRGADDPQVPTQDFWQLQVHY</sequence>
<evidence type="ECO:0000256" key="6">
    <source>
        <dbReference type="SAM" id="Phobius"/>
    </source>
</evidence>
<keyword evidence="6" id="KW-0472">Membrane</keyword>
<evidence type="ECO:0000313" key="9">
    <source>
        <dbReference type="Proteomes" id="UP001344906"/>
    </source>
</evidence>
<dbReference type="InterPro" id="IPR000719">
    <property type="entry name" value="Prot_kinase_dom"/>
</dbReference>
<evidence type="ECO:0000313" key="8">
    <source>
        <dbReference type="EMBL" id="GLV57644.1"/>
    </source>
</evidence>
<name>A0ABQ6FXS9_9CHLR</name>
<reference evidence="8 9" key="1">
    <citation type="submission" date="2023-02" db="EMBL/GenBank/DDBJ databases">
        <title>Dictyobacter halimunensis sp. nov., a new member of the class Ktedonobacteria from forest soil in a geothermal area.</title>
        <authorList>
            <person name="Rachmania M.K."/>
            <person name="Ningsih F."/>
            <person name="Sakai Y."/>
            <person name="Yabe S."/>
            <person name="Yokota A."/>
            <person name="Sjamsuridzal W."/>
        </authorList>
    </citation>
    <scope>NUCLEOTIDE SEQUENCE [LARGE SCALE GENOMIC DNA]</scope>
    <source>
        <strain evidence="8 9">S3.2.2.5</strain>
    </source>
</reference>
<dbReference type="SUPFAM" id="SSF56112">
    <property type="entry name" value="Protein kinase-like (PK-like)"/>
    <property type="match status" value="1"/>
</dbReference>
<feature type="domain" description="Protein kinase" evidence="7">
    <location>
        <begin position="27"/>
        <end position="312"/>
    </location>
</feature>
<evidence type="ECO:0000256" key="5">
    <source>
        <dbReference type="SAM" id="MobiDB-lite"/>
    </source>
</evidence>
<dbReference type="Pfam" id="PF00069">
    <property type="entry name" value="Pkinase"/>
    <property type="match status" value="1"/>
</dbReference>
<protein>
    <recommendedName>
        <fullName evidence="7">Protein kinase domain-containing protein</fullName>
    </recommendedName>
</protein>
<evidence type="ECO:0000256" key="3">
    <source>
        <dbReference type="ARBA" id="ARBA00022777"/>
    </source>
</evidence>
<evidence type="ECO:0000259" key="7">
    <source>
        <dbReference type="PROSITE" id="PS50011"/>
    </source>
</evidence>
<dbReference type="PROSITE" id="PS50011">
    <property type="entry name" value="PROTEIN_KINASE_DOM"/>
    <property type="match status" value="1"/>
</dbReference>
<keyword evidence="4" id="KW-0067">ATP-binding</keyword>
<dbReference type="InterPro" id="IPR011009">
    <property type="entry name" value="Kinase-like_dom_sf"/>
</dbReference>
<dbReference type="EMBL" id="BSRI01000002">
    <property type="protein sequence ID" value="GLV57644.1"/>
    <property type="molecule type" value="Genomic_DNA"/>
</dbReference>
<evidence type="ECO:0000256" key="4">
    <source>
        <dbReference type="ARBA" id="ARBA00022840"/>
    </source>
</evidence>
<dbReference type="CDD" id="cd14014">
    <property type="entry name" value="STKc_PknB_like"/>
    <property type="match status" value="1"/>
</dbReference>
<accession>A0ABQ6FXS9</accession>
<dbReference type="RefSeq" id="WP_338253638.1">
    <property type="nucleotide sequence ID" value="NZ_BSRI01000002.1"/>
</dbReference>
<keyword evidence="2" id="KW-0547">Nucleotide-binding</keyword>
<keyword evidence="6" id="KW-1133">Transmembrane helix</keyword>
<dbReference type="Gene3D" id="3.30.200.20">
    <property type="entry name" value="Phosphorylase Kinase, domain 1"/>
    <property type="match status" value="1"/>
</dbReference>
<keyword evidence="3" id="KW-0418">Kinase</keyword>
<evidence type="ECO:0000256" key="2">
    <source>
        <dbReference type="ARBA" id="ARBA00022741"/>
    </source>
</evidence>
<keyword evidence="6" id="KW-0812">Transmembrane</keyword>
<dbReference type="PANTHER" id="PTHR43289">
    <property type="entry name" value="MITOGEN-ACTIVATED PROTEIN KINASE KINASE KINASE 20-RELATED"/>
    <property type="match status" value="1"/>
</dbReference>
<dbReference type="Gene3D" id="1.10.510.10">
    <property type="entry name" value="Transferase(Phosphotransferase) domain 1"/>
    <property type="match status" value="1"/>
</dbReference>
<dbReference type="Proteomes" id="UP001344906">
    <property type="component" value="Unassembled WGS sequence"/>
</dbReference>